<keyword evidence="4 6" id="KW-1133">Transmembrane helix</keyword>
<dbReference type="EMBL" id="JACHKA010000001">
    <property type="protein sequence ID" value="MBB5986342.1"/>
    <property type="molecule type" value="Genomic_DNA"/>
</dbReference>
<keyword evidence="3 6" id="KW-0812">Transmembrane</keyword>
<name>A0ABR6NGE1_9SPHN</name>
<sequence length="119" mass="12574">MIGAIALLCLCQLAGEIIHRLSGLPLPGPVIGMVLLLGWFALMPRERPTLSAVTGWLTAHLSIMFVPAAVGLVEQGPLLARYGPALVVATMISTLLTLIVAVTVFRLAARRIPAKDEAP</sequence>
<gene>
    <name evidence="7" type="ORF">HNP60_002316</name>
</gene>
<evidence type="ECO:0000313" key="8">
    <source>
        <dbReference type="Proteomes" id="UP001138540"/>
    </source>
</evidence>
<dbReference type="GO" id="GO:0016787">
    <property type="term" value="F:hydrolase activity"/>
    <property type="evidence" value="ECO:0007669"/>
    <property type="project" value="UniProtKB-KW"/>
</dbReference>
<keyword evidence="5 6" id="KW-0472">Membrane</keyword>
<evidence type="ECO:0000256" key="5">
    <source>
        <dbReference type="ARBA" id="ARBA00023136"/>
    </source>
</evidence>
<dbReference type="InterPro" id="IPR005538">
    <property type="entry name" value="LrgA/CidA"/>
</dbReference>
<keyword evidence="2" id="KW-1003">Cell membrane</keyword>
<evidence type="ECO:0000256" key="6">
    <source>
        <dbReference type="SAM" id="Phobius"/>
    </source>
</evidence>
<protein>
    <submittedName>
        <fullName evidence="7">Effector of murein hydrolase LrgA (UPF0299 family)</fullName>
    </submittedName>
</protein>
<reference evidence="7 8" key="1">
    <citation type="submission" date="2020-08" db="EMBL/GenBank/DDBJ databases">
        <title>Exploring microbial biodiversity for novel pathways involved in the catabolism of aromatic compounds derived from lignin.</title>
        <authorList>
            <person name="Elkins J."/>
        </authorList>
    </citation>
    <scope>NUCLEOTIDE SEQUENCE [LARGE SCALE GENOMIC DNA]</scope>
    <source>
        <strain evidence="7 8">B1D3A</strain>
    </source>
</reference>
<evidence type="ECO:0000256" key="2">
    <source>
        <dbReference type="ARBA" id="ARBA00022475"/>
    </source>
</evidence>
<accession>A0ABR6NGE1</accession>
<evidence type="ECO:0000256" key="3">
    <source>
        <dbReference type="ARBA" id="ARBA00022692"/>
    </source>
</evidence>
<dbReference type="RefSeq" id="WP_184153741.1">
    <property type="nucleotide sequence ID" value="NZ_JACHKA010000001.1"/>
</dbReference>
<dbReference type="PANTHER" id="PTHR33931:SF2">
    <property type="entry name" value="HOLIN-LIKE PROTEIN CIDA"/>
    <property type="match status" value="1"/>
</dbReference>
<evidence type="ECO:0000256" key="1">
    <source>
        <dbReference type="ARBA" id="ARBA00004651"/>
    </source>
</evidence>
<feature type="transmembrane region" description="Helical" evidence="6">
    <location>
        <begin position="24"/>
        <end position="42"/>
    </location>
</feature>
<evidence type="ECO:0000313" key="7">
    <source>
        <dbReference type="EMBL" id="MBB5986342.1"/>
    </source>
</evidence>
<comment type="caution">
    <text evidence="7">The sequence shown here is derived from an EMBL/GenBank/DDBJ whole genome shotgun (WGS) entry which is preliminary data.</text>
</comment>
<keyword evidence="8" id="KW-1185">Reference proteome</keyword>
<dbReference type="Proteomes" id="UP001138540">
    <property type="component" value="Unassembled WGS sequence"/>
</dbReference>
<keyword evidence="7" id="KW-0378">Hydrolase</keyword>
<dbReference type="Pfam" id="PF03788">
    <property type="entry name" value="LrgA"/>
    <property type="match status" value="1"/>
</dbReference>
<feature type="transmembrane region" description="Helical" evidence="6">
    <location>
        <begin position="85"/>
        <end position="105"/>
    </location>
</feature>
<feature type="transmembrane region" description="Helical" evidence="6">
    <location>
        <begin position="54"/>
        <end position="73"/>
    </location>
</feature>
<evidence type="ECO:0000256" key="4">
    <source>
        <dbReference type="ARBA" id="ARBA00022989"/>
    </source>
</evidence>
<organism evidence="7 8">
    <name type="scientific">Sphingobium lignivorans</name>
    <dbReference type="NCBI Taxonomy" id="2735886"/>
    <lineage>
        <taxon>Bacteria</taxon>
        <taxon>Pseudomonadati</taxon>
        <taxon>Pseudomonadota</taxon>
        <taxon>Alphaproteobacteria</taxon>
        <taxon>Sphingomonadales</taxon>
        <taxon>Sphingomonadaceae</taxon>
        <taxon>Sphingobium</taxon>
    </lineage>
</organism>
<dbReference type="PANTHER" id="PTHR33931">
    <property type="entry name" value="HOLIN-LIKE PROTEIN CIDA-RELATED"/>
    <property type="match status" value="1"/>
</dbReference>
<comment type="subcellular location">
    <subcellularLocation>
        <location evidence="1">Cell membrane</location>
        <topology evidence="1">Multi-pass membrane protein</topology>
    </subcellularLocation>
</comment>
<proteinExistence type="predicted"/>